<accession>A0A0D1YG46</accession>
<sequence>MSALSLSRYMTVQWRSLLFILAAIIFSYTIFTTLLRVDYDFKGPISASAGSWRPGYGTTGLHQELVKPPGLKVIAMVFFGRRDRSQILHCFLMRNLVDQGGWLDEVHWIRNTDDQQDLDYLDQLLTYSTRYKQLFQERTKEQGYSDAWSKLQPGHIYVKIDDDVVWMADDAIPRIVTTKIQHPEYLLVSANMINSPLMGWLHYRAGAVHPYLPELSPEDPSETTTKQNQSYEGDIQRVSWKHVDHPLWQGPDEYVFAYYQKPPRDGHRWLRLPETPASTAQLRRTPVVDTTYDTWGTGLQSWAIAAQHHYSFLENLYNGDLQVYKFAAGAKPWITDWDRLSINFIAINSSEILSHLPIPSGVVDEEWLTVTLPRSIGKSVAVDTQSVAAHLSFFFQSEVSSTDLLGRYLDYAEENVCRKV</sequence>
<gene>
    <name evidence="2" type="ORF">PV11_07420</name>
</gene>
<feature type="transmembrane region" description="Helical" evidence="1">
    <location>
        <begin position="12"/>
        <end position="31"/>
    </location>
</feature>
<reference evidence="2 3" key="1">
    <citation type="submission" date="2015-01" db="EMBL/GenBank/DDBJ databases">
        <title>The Genome Sequence of Exophiala sideris CBS121828.</title>
        <authorList>
            <consortium name="The Broad Institute Genomics Platform"/>
            <person name="Cuomo C."/>
            <person name="de Hoog S."/>
            <person name="Gorbushina A."/>
            <person name="Stielow B."/>
            <person name="Teixiera M."/>
            <person name="Abouelleil A."/>
            <person name="Chapman S.B."/>
            <person name="Priest M."/>
            <person name="Young S.K."/>
            <person name="Wortman J."/>
            <person name="Nusbaum C."/>
            <person name="Birren B."/>
        </authorList>
    </citation>
    <scope>NUCLEOTIDE SEQUENCE [LARGE SCALE GENOMIC DNA]</scope>
    <source>
        <strain evidence="2 3">CBS 121828</strain>
    </source>
</reference>
<keyword evidence="1" id="KW-1133">Transmembrane helix</keyword>
<dbReference type="Proteomes" id="UP000053599">
    <property type="component" value="Unassembled WGS sequence"/>
</dbReference>
<proteinExistence type="predicted"/>
<dbReference type="STRING" id="1016849.A0A0D1YG46"/>
<evidence type="ECO:0000313" key="3">
    <source>
        <dbReference type="Proteomes" id="UP000053599"/>
    </source>
</evidence>
<dbReference type="OrthoDB" id="5593235at2759"/>
<keyword evidence="1" id="KW-0812">Transmembrane</keyword>
<keyword evidence="1" id="KW-0472">Membrane</keyword>
<dbReference type="AlphaFoldDB" id="A0A0D1YG46"/>
<evidence type="ECO:0000256" key="1">
    <source>
        <dbReference type="SAM" id="Phobius"/>
    </source>
</evidence>
<evidence type="ECO:0000313" key="2">
    <source>
        <dbReference type="EMBL" id="KIV79879.1"/>
    </source>
</evidence>
<dbReference type="HOGENOM" id="CLU_038504_0_0_1"/>
<organism evidence="2 3">
    <name type="scientific">Exophiala sideris</name>
    <dbReference type="NCBI Taxonomy" id="1016849"/>
    <lineage>
        <taxon>Eukaryota</taxon>
        <taxon>Fungi</taxon>
        <taxon>Dikarya</taxon>
        <taxon>Ascomycota</taxon>
        <taxon>Pezizomycotina</taxon>
        <taxon>Eurotiomycetes</taxon>
        <taxon>Chaetothyriomycetidae</taxon>
        <taxon>Chaetothyriales</taxon>
        <taxon>Herpotrichiellaceae</taxon>
        <taxon>Exophiala</taxon>
    </lineage>
</organism>
<protein>
    <submittedName>
        <fullName evidence="2">Uncharacterized protein</fullName>
    </submittedName>
</protein>
<name>A0A0D1YG46_9EURO</name>
<dbReference type="EMBL" id="KN846953">
    <property type="protein sequence ID" value="KIV79879.1"/>
    <property type="molecule type" value="Genomic_DNA"/>
</dbReference>